<keyword evidence="6" id="KW-0963">Cytoplasm</keyword>
<name>A0A5M6C519_9TREE</name>
<dbReference type="KEGG" id="ksn:43586915"/>
<evidence type="ECO:0000256" key="7">
    <source>
        <dbReference type="ARBA" id="ARBA00023242"/>
    </source>
</evidence>
<feature type="compositionally biased region" description="Polar residues" evidence="8">
    <location>
        <begin position="82"/>
        <end position="93"/>
    </location>
</feature>
<dbReference type="GO" id="GO:0005737">
    <property type="term" value="C:cytoplasm"/>
    <property type="evidence" value="ECO:0007669"/>
    <property type="project" value="UniProtKB-SubCell"/>
</dbReference>
<organism evidence="9 10">
    <name type="scientific">Kwoniella shandongensis</name>
    <dbReference type="NCBI Taxonomy" id="1734106"/>
    <lineage>
        <taxon>Eukaryota</taxon>
        <taxon>Fungi</taxon>
        <taxon>Dikarya</taxon>
        <taxon>Basidiomycota</taxon>
        <taxon>Agaricomycotina</taxon>
        <taxon>Tremellomycetes</taxon>
        <taxon>Tremellales</taxon>
        <taxon>Cryptococcaceae</taxon>
        <taxon>Kwoniella</taxon>
    </lineage>
</organism>
<feature type="compositionally biased region" description="Basic residues" evidence="8">
    <location>
        <begin position="774"/>
        <end position="783"/>
    </location>
</feature>
<evidence type="ECO:0000256" key="6">
    <source>
        <dbReference type="ARBA" id="ARBA00022490"/>
    </source>
</evidence>
<dbReference type="EMBL" id="CP144052">
    <property type="protein sequence ID" value="WWD16715.1"/>
    <property type="molecule type" value="Genomic_DNA"/>
</dbReference>
<feature type="compositionally biased region" description="Polar residues" evidence="8">
    <location>
        <begin position="317"/>
        <end position="332"/>
    </location>
</feature>
<reference evidence="9" key="2">
    <citation type="submission" date="2024-01" db="EMBL/GenBank/DDBJ databases">
        <title>Comparative genomics of Cryptococcus and Kwoniella reveals pathogenesis evolution and contrasting modes of karyotype evolution via chromosome fusion or intercentromeric recombination.</title>
        <authorList>
            <person name="Coelho M.A."/>
            <person name="David-Palma M."/>
            <person name="Shea T."/>
            <person name="Bowers K."/>
            <person name="McGinley-Smith S."/>
            <person name="Mohammad A.W."/>
            <person name="Gnirke A."/>
            <person name="Yurkov A.M."/>
            <person name="Nowrousian M."/>
            <person name="Sun S."/>
            <person name="Cuomo C.A."/>
            <person name="Heitman J."/>
        </authorList>
    </citation>
    <scope>NUCLEOTIDE SEQUENCE</scope>
    <source>
        <strain evidence="9">CBS 12478</strain>
    </source>
</reference>
<feature type="compositionally biased region" description="Basic residues" evidence="8">
    <location>
        <begin position="297"/>
        <end position="308"/>
    </location>
</feature>
<protein>
    <recommendedName>
        <fullName evidence="5">Restriction of telomere capping protein 4</fullName>
    </recommendedName>
</protein>
<evidence type="ECO:0000313" key="10">
    <source>
        <dbReference type="Proteomes" id="UP000322225"/>
    </source>
</evidence>
<feature type="compositionally biased region" description="Polar residues" evidence="8">
    <location>
        <begin position="197"/>
        <end position="212"/>
    </location>
</feature>
<dbReference type="PANTHER" id="PTHR41391:SF1">
    <property type="entry name" value="RESTRICTION OF TELOMERE CAPPING PROTEIN 4"/>
    <property type="match status" value="1"/>
</dbReference>
<feature type="compositionally biased region" description="Basic and acidic residues" evidence="8">
    <location>
        <begin position="352"/>
        <end position="365"/>
    </location>
</feature>
<feature type="region of interest" description="Disordered" evidence="8">
    <location>
        <begin position="1"/>
        <end position="34"/>
    </location>
</feature>
<feature type="compositionally biased region" description="Acidic residues" evidence="8">
    <location>
        <begin position="249"/>
        <end position="258"/>
    </location>
</feature>
<keyword evidence="10" id="KW-1185">Reference proteome</keyword>
<dbReference type="OrthoDB" id="128308at2759"/>
<dbReference type="PANTHER" id="PTHR41391">
    <property type="entry name" value="RESTRICTION OF TELOMERE CAPPING PROTEIN 4"/>
    <property type="match status" value="1"/>
</dbReference>
<feature type="compositionally biased region" description="Polar residues" evidence="8">
    <location>
        <begin position="889"/>
        <end position="914"/>
    </location>
</feature>
<evidence type="ECO:0000256" key="3">
    <source>
        <dbReference type="ARBA" id="ARBA00004496"/>
    </source>
</evidence>
<keyword evidence="7" id="KW-0539">Nucleus</keyword>
<dbReference type="Proteomes" id="UP000322225">
    <property type="component" value="Chromosome 2"/>
</dbReference>
<comment type="function">
    <text evidence="1">May be involved in a process influencing telomere capping.</text>
</comment>
<feature type="region of interest" description="Disordered" evidence="8">
    <location>
        <begin position="69"/>
        <end position="132"/>
    </location>
</feature>
<evidence type="ECO:0000256" key="8">
    <source>
        <dbReference type="SAM" id="MobiDB-lite"/>
    </source>
</evidence>
<dbReference type="InterPro" id="IPR039024">
    <property type="entry name" value="RTC4"/>
</dbReference>
<feature type="region of interest" description="Disordered" evidence="8">
    <location>
        <begin position="765"/>
        <end position="914"/>
    </location>
</feature>
<accession>A0A5M6C519</accession>
<dbReference type="InterPro" id="IPR028094">
    <property type="entry name" value="RTC4_C"/>
</dbReference>
<evidence type="ECO:0000256" key="2">
    <source>
        <dbReference type="ARBA" id="ARBA00004123"/>
    </source>
</evidence>
<sequence length="914" mass="101256">MEGRISQYAQPNSSPQSIFFQSQPGAAVGRRSTVVSARVDVRKGKVVRPMSRTPSFQDQSTSVAKELTYQGEQNDKGKTKEVGSSSQVTNSTRGVKKNDKGDTEIKSRKGKEKETTRNNSSESFFNGLNKTKNDLNAVCNKLTAAKNKNSNGGGDGGTAKGSKGDKSASSSALDKETSVLARPPKGVPANARKKLPPTSSKIPALQQATPTGGPSKARKKKAQEKRIPVSSGSTQRTPKLPYSSSDTESSSDDDDDDSDRSVSADELELGSTPPDHKHSNYVDRGSLPPSSPPIRSQSHRTRRAKGKNKMPNETIDVRSSSPLTEPSTSQNARMLGKGVLIPASEEDLLTPRAERRTKGIKRSSEDMGTDSGEERTVKKGKKREKTKTNVPKYMKVYDNDDDDNTPRPVPTAKPKLNRANQPKAKNPPLTLSQQRRRVIESGSETDETPSEQQGHSFFQQLGKLSSDRDEVDYGVLDESADLTAVLEEGFDEEDELSSEDKAYLAPFKNTDDLCPYCAQPLPLKPSAHLKRLQSKLESMSKARPTDENPNARQLSWQQTINFCTLHQAEATIIPLGVRDGYPQNIDFMNLHDRLRRDWVGKELEGIIEEPTRSRLFKEVKDEVESVGRMRWGGIGHQSKEERLAAVKTGYYGELGRIVLTDNFQRFRSRGWLEPTIPPAKSSSSHTPSAIHPLTANDFITTILVPEASILLIMADRGAASFTEERYTDAAEIRAKSAKYGDWRFRADDEASQAVLEEIRRRAFREDEEEDKEKMGRRKKKKERKVHEVEDDDEGEKENRRPFDSSPPPSPLVSKKSLQQASVTGSSESIILLNSSPVPGTPTKPKRKVKKSKSKSDGPHRSSSISIVNEVLKDKHERESRSEGDDRPPMSSQTSATSYGDTWNDEQWQQAVDVL</sequence>
<dbReference type="Pfam" id="PF14474">
    <property type="entry name" value="RTC4"/>
    <property type="match status" value="1"/>
</dbReference>
<evidence type="ECO:0000256" key="4">
    <source>
        <dbReference type="ARBA" id="ARBA00009461"/>
    </source>
</evidence>
<feature type="compositionally biased region" description="Basic and acidic residues" evidence="8">
    <location>
        <begin position="96"/>
        <end position="116"/>
    </location>
</feature>
<evidence type="ECO:0000256" key="5">
    <source>
        <dbReference type="ARBA" id="ARBA00015162"/>
    </source>
</evidence>
<dbReference type="AlphaFoldDB" id="A0A5M6C519"/>
<comment type="subcellular location">
    <subcellularLocation>
        <location evidence="3">Cytoplasm</location>
    </subcellularLocation>
    <subcellularLocation>
        <location evidence="2">Nucleus</location>
    </subcellularLocation>
</comment>
<dbReference type="GeneID" id="43586915"/>
<reference evidence="9" key="1">
    <citation type="submission" date="2017-08" db="EMBL/GenBank/DDBJ databases">
        <authorList>
            <person name="Cuomo C."/>
            <person name="Billmyre B."/>
            <person name="Heitman J."/>
        </authorList>
    </citation>
    <scope>NUCLEOTIDE SEQUENCE</scope>
    <source>
        <strain evidence="9">CBS 12478</strain>
    </source>
</reference>
<feature type="compositionally biased region" description="Polar residues" evidence="8">
    <location>
        <begin position="818"/>
        <end position="835"/>
    </location>
</feature>
<feature type="region of interest" description="Disordered" evidence="8">
    <location>
        <begin position="144"/>
        <end position="455"/>
    </location>
</feature>
<feature type="compositionally biased region" description="Basic and acidic residues" evidence="8">
    <location>
        <begin position="870"/>
        <end position="887"/>
    </location>
</feature>
<dbReference type="RefSeq" id="XP_031863136.1">
    <property type="nucleotide sequence ID" value="XM_032002797.1"/>
</dbReference>
<gene>
    <name evidence="9" type="ORF">CI109_101146</name>
</gene>
<feature type="compositionally biased region" description="Polar residues" evidence="8">
    <location>
        <begin position="117"/>
        <end position="130"/>
    </location>
</feature>
<feature type="compositionally biased region" description="Low complexity" evidence="8">
    <location>
        <begin position="10"/>
        <end position="24"/>
    </location>
</feature>
<evidence type="ECO:0000313" key="9">
    <source>
        <dbReference type="EMBL" id="WWD16715.1"/>
    </source>
</evidence>
<proteinExistence type="inferred from homology"/>
<evidence type="ECO:0000256" key="1">
    <source>
        <dbReference type="ARBA" id="ARBA00002738"/>
    </source>
</evidence>
<feature type="compositionally biased region" description="Basic residues" evidence="8">
    <location>
        <begin position="843"/>
        <end position="852"/>
    </location>
</feature>
<comment type="similarity">
    <text evidence="4">Belongs to the RTC4 family.</text>
</comment>
<dbReference type="GO" id="GO:0005634">
    <property type="term" value="C:nucleus"/>
    <property type="evidence" value="ECO:0007669"/>
    <property type="project" value="UniProtKB-SubCell"/>
</dbReference>